<dbReference type="RefSeq" id="WP_194115745.1">
    <property type="nucleotide sequence ID" value="NZ_JADFUA010000003.1"/>
</dbReference>
<dbReference type="Proteomes" id="UP000604481">
    <property type="component" value="Unassembled WGS sequence"/>
</dbReference>
<dbReference type="Gene3D" id="3.30.479.30">
    <property type="entry name" value="Band 7 domain"/>
    <property type="match status" value="1"/>
</dbReference>
<evidence type="ECO:0000313" key="3">
    <source>
        <dbReference type="EMBL" id="MBE9609235.1"/>
    </source>
</evidence>
<reference evidence="3 4" key="1">
    <citation type="submission" date="2020-10" db="EMBL/GenBank/DDBJ databases">
        <title>The genome sequence of Chitinilyticum litopenaei 4Y14.</title>
        <authorList>
            <person name="Liu Y."/>
        </authorList>
    </citation>
    <scope>NUCLEOTIDE SEQUENCE [LARGE SCALE GENOMIC DNA]</scope>
    <source>
        <strain evidence="3 4">4Y14</strain>
    </source>
</reference>
<name>A0A8J7FHD5_9NEIS</name>
<dbReference type="EMBL" id="JADFUA010000003">
    <property type="protein sequence ID" value="MBE9609235.1"/>
    <property type="molecule type" value="Genomic_DNA"/>
</dbReference>
<dbReference type="AlphaFoldDB" id="A0A8J7FHD5"/>
<gene>
    <name evidence="3" type="ORF">INR99_07730</name>
</gene>
<feature type="domain" description="SHOCT" evidence="1">
    <location>
        <begin position="336"/>
        <end position="362"/>
    </location>
</feature>
<dbReference type="Pfam" id="PF13421">
    <property type="entry name" value="Band_7_1"/>
    <property type="match status" value="1"/>
</dbReference>
<comment type="caution">
    <text evidence="3">The sequence shown here is derived from an EMBL/GenBank/DDBJ whole genome shotgun (WGS) entry which is preliminary data.</text>
</comment>
<evidence type="ECO:0000259" key="1">
    <source>
        <dbReference type="Pfam" id="PF09851"/>
    </source>
</evidence>
<dbReference type="CDD" id="cd03408">
    <property type="entry name" value="SPFH_like_u1"/>
    <property type="match status" value="1"/>
</dbReference>
<dbReference type="InterPro" id="IPR018649">
    <property type="entry name" value="SHOCT"/>
</dbReference>
<dbReference type="InterPro" id="IPR036013">
    <property type="entry name" value="Band_7/SPFH_dom_sf"/>
</dbReference>
<evidence type="ECO:0000259" key="2">
    <source>
        <dbReference type="Pfam" id="PF13421"/>
    </source>
</evidence>
<dbReference type="Pfam" id="PF09851">
    <property type="entry name" value="SHOCT"/>
    <property type="match status" value="1"/>
</dbReference>
<protein>
    <submittedName>
        <fullName evidence="3">SPFH domain-containing protein</fullName>
    </submittedName>
</protein>
<dbReference type="PANTHER" id="PTHR37826:SF2">
    <property type="entry name" value="ZINC-RIBBON DOMAIN-CONTAINING PROTEIN"/>
    <property type="match status" value="1"/>
</dbReference>
<sequence length="367" mass="39182">MGLGSFIKKQFIDILEWQEDQDGVLAWRYPMADNEIQYGGSLTVRESQAAVFVNEGKVADVFPAGMHKLTTQTLPVLTYLKNWDKLFQSPFKSDVYFFSTRVQLGRKWGTPQPITIRDADFGMVRMRAFGIYSYKIADPKLFYTEISGTRETYTRDEVEQQLRNLVISTMTSALGSSGVPFIDMAGNQGLMGEKIKEALVPVFAKYGLLLDNFAVENVSLPEELQKALDTRISMGMIGNMQTYTQYQAANAIPLAAQNEGGMAGVGASMAAGIGMGQVMANAMNTALNPAAAQQPVAPAAAGIVMGADGGVGVGMVAGAAPAATPAAPAGDDPQAKLAKLKGLLDAGLISQADYDTAKAEVLKKLLG</sequence>
<dbReference type="InterPro" id="IPR033880">
    <property type="entry name" value="SPFH_YdjI"/>
</dbReference>
<keyword evidence="4" id="KW-1185">Reference proteome</keyword>
<proteinExistence type="predicted"/>
<dbReference type="SUPFAM" id="SSF117892">
    <property type="entry name" value="Band 7/SPFH domain"/>
    <property type="match status" value="1"/>
</dbReference>
<dbReference type="PANTHER" id="PTHR37826">
    <property type="entry name" value="FLOTILLIN BAND_7_5 DOMAIN PROTEIN"/>
    <property type="match status" value="1"/>
</dbReference>
<organism evidence="3 4">
    <name type="scientific">Chitinilyticum piscinae</name>
    <dbReference type="NCBI Taxonomy" id="2866724"/>
    <lineage>
        <taxon>Bacteria</taxon>
        <taxon>Pseudomonadati</taxon>
        <taxon>Pseudomonadota</taxon>
        <taxon>Betaproteobacteria</taxon>
        <taxon>Neisseriales</taxon>
        <taxon>Chitinibacteraceae</taxon>
        <taxon>Chitinilyticum</taxon>
    </lineage>
</organism>
<feature type="domain" description="SPFH" evidence="2">
    <location>
        <begin position="26"/>
        <end position="235"/>
    </location>
</feature>
<accession>A0A8J7FHD5</accession>
<evidence type="ECO:0000313" key="4">
    <source>
        <dbReference type="Proteomes" id="UP000604481"/>
    </source>
</evidence>